<protein>
    <submittedName>
        <fullName evidence="2">Uncharacterized protein</fullName>
    </submittedName>
</protein>
<organism evidence="2">
    <name type="scientific">marine sediment metagenome</name>
    <dbReference type="NCBI Taxonomy" id="412755"/>
    <lineage>
        <taxon>unclassified sequences</taxon>
        <taxon>metagenomes</taxon>
        <taxon>ecological metagenomes</taxon>
    </lineage>
</organism>
<evidence type="ECO:0000256" key="1">
    <source>
        <dbReference type="SAM" id="Phobius"/>
    </source>
</evidence>
<proteinExistence type="predicted"/>
<comment type="caution">
    <text evidence="2">The sequence shown here is derived from an EMBL/GenBank/DDBJ whole genome shotgun (WGS) entry which is preliminary data.</text>
</comment>
<keyword evidence="1" id="KW-0812">Transmembrane</keyword>
<sequence>MEKRGLSNIMVTLLIIVLSLVAISIVWGITRNIIEEESEQIDLGKFTLDLEIKSVKVQGDEVTVDVIVQRNPGQGEFIGMNFIFSDGQNSEVIREDTVLNELEERSFTYTLTKINVSELKDVSIAPIYELSSGKEDMGNVADKFNIVNVSKITGAFIEPSNFEKLGFKGAGRKEYSISSQSEDIIKISKAIVDPLDVLPGDNQTFTVHVSSPNGISTVTSMTELDDSTLDLDFEHISGDNGSEEIWSASWIVNDVHGITYRTTIVATDSEGNSDSVTLTWTDSCQSLIAFSDHGIATKAIESTCTTIV</sequence>
<name>A0A0F9DFW3_9ZZZZ</name>
<accession>A0A0F9DFW3</accession>
<dbReference type="EMBL" id="LAZR01041878">
    <property type="protein sequence ID" value="KKL10893.1"/>
    <property type="molecule type" value="Genomic_DNA"/>
</dbReference>
<keyword evidence="1" id="KW-1133">Transmembrane helix</keyword>
<gene>
    <name evidence="2" type="ORF">LCGC14_2551260</name>
</gene>
<feature type="non-terminal residue" evidence="2">
    <location>
        <position position="308"/>
    </location>
</feature>
<keyword evidence="1" id="KW-0472">Membrane</keyword>
<reference evidence="2" key="1">
    <citation type="journal article" date="2015" name="Nature">
        <title>Complex archaea that bridge the gap between prokaryotes and eukaryotes.</title>
        <authorList>
            <person name="Spang A."/>
            <person name="Saw J.H."/>
            <person name="Jorgensen S.L."/>
            <person name="Zaremba-Niedzwiedzka K."/>
            <person name="Martijn J."/>
            <person name="Lind A.E."/>
            <person name="van Eijk R."/>
            <person name="Schleper C."/>
            <person name="Guy L."/>
            <person name="Ettema T.J."/>
        </authorList>
    </citation>
    <scope>NUCLEOTIDE SEQUENCE</scope>
</reference>
<evidence type="ECO:0000313" key="2">
    <source>
        <dbReference type="EMBL" id="KKL10893.1"/>
    </source>
</evidence>
<feature type="transmembrane region" description="Helical" evidence="1">
    <location>
        <begin position="9"/>
        <end position="29"/>
    </location>
</feature>
<dbReference type="AlphaFoldDB" id="A0A0F9DFW3"/>